<dbReference type="SUPFAM" id="SSF53756">
    <property type="entry name" value="UDP-Glycosyltransferase/glycogen phosphorylase"/>
    <property type="match status" value="1"/>
</dbReference>
<dbReference type="PATRIC" id="fig|688269.3.peg.1661"/>
<name>F7YVK6_9THEM</name>
<sequence length="391" mass="46179">MEKARKIMIGILPFFLDKYGYLVKAYEKLGYEVVVLASDLYGTNKKVNERYNAKIIGLPKNPFFKTLKVFWSLLKEKPDYLEIYDYSVLTFPIIIFSKILGINTSIVIIGWELYRNDPFANRRKNLIQRLKDNLKRLLTWKALHFVDLIIVKEFHSLQIILKQKKLENKTIFQPNCIPLPEWETIKRISEREIHILWLNRIHRVKKAKDLVTAIGFFEEQYQHVYGNKPNVRVKIVGFNVLNRTPSMDPEYEYEVLKAVEEHNKKFSTKIEVLPFTDNPHEFYRNSKIFVLISEIVFLNYALLEAMSYGMIPIISKGEGYEKVILENYNGFTFEYGNVEELARKIFQVLTLPSDLAEKISENAYNTVKENFSIETWVKNVMKARIETQRQH</sequence>
<organism evidence="2 3">
    <name type="scientific">Pseudothermotoga thermarum DSM 5069</name>
    <dbReference type="NCBI Taxonomy" id="688269"/>
    <lineage>
        <taxon>Bacteria</taxon>
        <taxon>Thermotogati</taxon>
        <taxon>Thermotogota</taxon>
        <taxon>Thermotogae</taxon>
        <taxon>Thermotogales</taxon>
        <taxon>Thermotogaceae</taxon>
        <taxon>Pseudothermotoga</taxon>
    </lineage>
</organism>
<dbReference type="EMBL" id="CP002351">
    <property type="protein sequence ID" value="AEH51662.1"/>
    <property type="molecule type" value="Genomic_DNA"/>
</dbReference>
<evidence type="ECO:0000313" key="2">
    <source>
        <dbReference type="EMBL" id="AEH51662.1"/>
    </source>
</evidence>
<keyword evidence="2" id="KW-0808">Transferase</keyword>
<dbReference type="Gene3D" id="3.40.50.2000">
    <property type="entry name" value="Glycogen Phosphorylase B"/>
    <property type="match status" value="2"/>
</dbReference>
<evidence type="ECO:0000313" key="3">
    <source>
        <dbReference type="Proteomes" id="UP000006804"/>
    </source>
</evidence>
<dbReference type="AlphaFoldDB" id="F7YVK6"/>
<dbReference type="OrthoDB" id="596635at2"/>
<keyword evidence="3" id="KW-1185">Reference proteome</keyword>
<dbReference type="Proteomes" id="UP000006804">
    <property type="component" value="Chromosome"/>
</dbReference>
<dbReference type="Pfam" id="PF00534">
    <property type="entry name" value="Glycos_transf_1"/>
    <property type="match status" value="1"/>
</dbReference>
<dbReference type="InterPro" id="IPR001296">
    <property type="entry name" value="Glyco_trans_1"/>
</dbReference>
<proteinExistence type="predicted"/>
<dbReference type="STRING" id="688269.Theth_1611"/>
<dbReference type="KEGG" id="tta:Theth_1611"/>
<accession>F7YVK6</accession>
<dbReference type="RefSeq" id="WP_013932874.1">
    <property type="nucleotide sequence ID" value="NC_015707.1"/>
</dbReference>
<dbReference type="PANTHER" id="PTHR12526">
    <property type="entry name" value="GLYCOSYLTRANSFERASE"/>
    <property type="match status" value="1"/>
</dbReference>
<evidence type="ECO:0000259" key="1">
    <source>
        <dbReference type="Pfam" id="PF00534"/>
    </source>
</evidence>
<dbReference type="CDD" id="cd03801">
    <property type="entry name" value="GT4_PimA-like"/>
    <property type="match status" value="1"/>
</dbReference>
<gene>
    <name evidence="2" type="ORF">Theth_1611</name>
</gene>
<dbReference type="eggNOG" id="COG0438">
    <property type="taxonomic scope" value="Bacteria"/>
</dbReference>
<dbReference type="GO" id="GO:0016757">
    <property type="term" value="F:glycosyltransferase activity"/>
    <property type="evidence" value="ECO:0007669"/>
    <property type="project" value="InterPro"/>
</dbReference>
<dbReference type="HOGENOM" id="CLU_751483_0_0_0"/>
<feature type="domain" description="Glycosyl transferase family 1" evidence="1">
    <location>
        <begin position="183"/>
        <end position="365"/>
    </location>
</feature>
<dbReference type="PANTHER" id="PTHR12526:SF637">
    <property type="entry name" value="GLYCOSYLTRANSFERASE EPSF-RELATED"/>
    <property type="match status" value="1"/>
</dbReference>
<protein>
    <submittedName>
        <fullName evidence="2">Glycosyl transferase group 1</fullName>
    </submittedName>
</protein>
<reference evidence="2 3" key="1">
    <citation type="submission" date="2010-11" db="EMBL/GenBank/DDBJ databases">
        <title>The complete genome of Thermotoga thermarum DSM 5069.</title>
        <authorList>
            <consortium name="US DOE Joint Genome Institute (JGI-PGF)"/>
            <person name="Lucas S."/>
            <person name="Copeland A."/>
            <person name="Lapidus A."/>
            <person name="Bruce D."/>
            <person name="Goodwin L."/>
            <person name="Pitluck S."/>
            <person name="Kyrpides N."/>
            <person name="Mavromatis K."/>
            <person name="Ivanova N."/>
            <person name="Zeytun A."/>
            <person name="Brettin T."/>
            <person name="Detter J.C."/>
            <person name="Tapia R."/>
            <person name="Han C."/>
            <person name="Land M."/>
            <person name="Hauser L."/>
            <person name="Markowitz V."/>
            <person name="Cheng J.-F."/>
            <person name="Hugenholtz P."/>
            <person name="Woyke T."/>
            <person name="Wu D."/>
            <person name="Spring S."/>
            <person name="Schroeder M."/>
            <person name="Brambilla E."/>
            <person name="Klenk H.-P."/>
            <person name="Eisen J.A."/>
        </authorList>
    </citation>
    <scope>NUCLEOTIDE SEQUENCE [LARGE SCALE GENOMIC DNA]</scope>
    <source>
        <strain evidence="2 3">DSM 5069</strain>
    </source>
</reference>